<comment type="similarity">
    <text evidence="1">Belongs to the LysR transcriptional regulatory family.</text>
</comment>
<dbReference type="InterPro" id="IPR036388">
    <property type="entry name" value="WH-like_DNA-bd_sf"/>
</dbReference>
<dbReference type="Pfam" id="PF00126">
    <property type="entry name" value="HTH_1"/>
    <property type="match status" value="1"/>
</dbReference>
<dbReference type="InterPro" id="IPR005119">
    <property type="entry name" value="LysR_subst-bd"/>
</dbReference>
<dbReference type="SUPFAM" id="SSF46785">
    <property type="entry name" value="Winged helix' DNA-binding domain"/>
    <property type="match status" value="1"/>
</dbReference>
<dbReference type="Gene3D" id="3.40.190.290">
    <property type="match status" value="1"/>
</dbReference>
<evidence type="ECO:0000256" key="3">
    <source>
        <dbReference type="ARBA" id="ARBA00023125"/>
    </source>
</evidence>
<keyword evidence="7" id="KW-1185">Reference proteome</keyword>
<evidence type="ECO:0000256" key="4">
    <source>
        <dbReference type="ARBA" id="ARBA00023163"/>
    </source>
</evidence>
<evidence type="ECO:0000313" key="6">
    <source>
        <dbReference type="EMBL" id="MBN7796412.1"/>
    </source>
</evidence>
<evidence type="ECO:0000256" key="2">
    <source>
        <dbReference type="ARBA" id="ARBA00023015"/>
    </source>
</evidence>
<keyword evidence="3" id="KW-0238">DNA-binding</keyword>
<sequence length="292" mass="32381">MDLRKLDIFATVARLGSFSQAAQQLHMAQPAVSIAVRKLEEELGLALFDRSGRRVRLTAEGRELCQRAEAILGQVAELERQFGERRGLMRGELTVSCPSMVATYYLPEFLGEFLGEHPGLTASVSQLGTTHVRRQLLEGELELGVISEDGAADELAQLERVPLLEQPILLCMAEHHPWAGRARIDIEELHGSPMVVYESGYFIRDQLDRLCRARDVSPELRMQSNFLPLLVRMVKQGLGTTIGLEIMAAGEPGIVAVPLAGDARLRMSLAKRRGRAISRANQAFLDWAAFKL</sequence>
<dbReference type="EMBL" id="JAFKCZ010000005">
    <property type="protein sequence ID" value="MBN7796412.1"/>
    <property type="molecule type" value="Genomic_DNA"/>
</dbReference>
<accession>A0A939ILX2</accession>
<dbReference type="FunFam" id="1.10.10.10:FF:000001">
    <property type="entry name" value="LysR family transcriptional regulator"/>
    <property type="match status" value="1"/>
</dbReference>
<dbReference type="GO" id="GO:0003677">
    <property type="term" value="F:DNA binding"/>
    <property type="evidence" value="ECO:0007669"/>
    <property type="project" value="UniProtKB-KW"/>
</dbReference>
<dbReference type="AlphaFoldDB" id="A0A939ILX2"/>
<comment type="caution">
    <text evidence="6">The sequence shown here is derived from an EMBL/GenBank/DDBJ whole genome shotgun (WGS) entry which is preliminary data.</text>
</comment>
<dbReference type="Gene3D" id="1.10.10.10">
    <property type="entry name" value="Winged helix-like DNA-binding domain superfamily/Winged helix DNA-binding domain"/>
    <property type="match status" value="1"/>
</dbReference>
<keyword evidence="4" id="KW-0804">Transcription</keyword>
<name>A0A939ILX2_9GAMM</name>
<dbReference type="InterPro" id="IPR050950">
    <property type="entry name" value="HTH-type_LysR_regulators"/>
</dbReference>
<dbReference type="GO" id="GO:0005829">
    <property type="term" value="C:cytosol"/>
    <property type="evidence" value="ECO:0007669"/>
    <property type="project" value="TreeGrafter"/>
</dbReference>
<dbReference type="Proteomes" id="UP000664303">
    <property type="component" value="Unassembled WGS sequence"/>
</dbReference>
<dbReference type="GO" id="GO:0003700">
    <property type="term" value="F:DNA-binding transcription factor activity"/>
    <property type="evidence" value="ECO:0007669"/>
    <property type="project" value="InterPro"/>
</dbReference>
<reference evidence="6" key="1">
    <citation type="submission" date="2021-02" db="EMBL/GenBank/DDBJ databases">
        <title>PHA producing bacteria isolated from coastal sediment in Guangdong, Shenzhen.</title>
        <authorList>
            <person name="Zheng W."/>
            <person name="Yu S."/>
            <person name="Huang Y."/>
        </authorList>
    </citation>
    <scope>NUCLEOTIDE SEQUENCE</scope>
    <source>
        <strain evidence="6">TN14-10</strain>
    </source>
</reference>
<feature type="domain" description="HTH lysR-type" evidence="5">
    <location>
        <begin position="1"/>
        <end position="58"/>
    </location>
</feature>
<dbReference type="PRINTS" id="PR00039">
    <property type="entry name" value="HTHLYSR"/>
</dbReference>
<organism evidence="6 7">
    <name type="scientific">Parahaliea mediterranea</name>
    <dbReference type="NCBI Taxonomy" id="651086"/>
    <lineage>
        <taxon>Bacteria</taxon>
        <taxon>Pseudomonadati</taxon>
        <taxon>Pseudomonadota</taxon>
        <taxon>Gammaproteobacteria</taxon>
        <taxon>Cellvibrionales</taxon>
        <taxon>Halieaceae</taxon>
        <taxon>Parahaliea</taxon>
    </lineage>
</organism>
<dbReference type="SUPFAM" id="SSF53850">
    <property type="entry name" value="Periplasmic binding protein-like II"/>
    <property type="match status" value="1"/>
</dbReference>
<dbReference type="PANTHER" id="PTHR30419:SF8">
    <property type="entry name" value="NITROGEN ASSIMILATION TRANSCRIPTIONAL ACTIVATOR-RELATED"/>
    <property type="match status" value="1"/>
</dbReference>
<dbReference type="PANTHER" id="PTHR30419">
    <property type="entry name" value="HTH-TYPE TRANSCRIPTIONAL REGULATOR YBHD"/>
    <property type="match status" value="1"/>
</dbReference>
<dbReference type="InterPro" id="IPR036390">
    <property type="entry name" value="WH_DNA-bd_sf"/>
</dbReference>
<dbReference type="PROSITE" id="PS50931">
    <property type="entry name" value="HTH_LYSR"/>
    <property type="match status" value="1"/>
</dbReference>
<dbReference type="CDD" id="cd05466">
    <property type="entry name" value="PBP2_LTTR_substrate"/>
    <property type="match status" value="1"/>
</dbReference>
<evidence type="ECO:0000259" key="5">
    <source>
        <dbReference type="PROSITE" id="PS50931"/>
    </source>
</evidence>
<dbReference type="RefSeq" id="WP_206559863.1">
    <property type="nucleotide sequence ID" value="NZ_JAFKCZ010000005.1"/>
</dbReference>
<dbReference type="InterPro" id="IPR000847">
    <property type="entry name" value="LysR_HTH_N"/>
</dbReference>
<dbReference type="Pfam" id="PF03466">
    <property type="entry name" value="LysR_substrate"/>
    <property type="match status" value="1"/>
</dbReference>
<proteinExistence type="inferred from homology"/>
<evidence type="ECO:0000313" key="7">
    <source>
        <dbReference type="Proteomes" id="UP000664303"/>
    </source>
</evidence>
<evidence type="ECO:0000256" key="1">
    <source>
        <dbReference type="ARBA" id="ARBA00009437"/>
    </source>
</evidence>
<protein>
    <submittedName>
        <fullName evidence="6">LysR family transcriptional regulator</fullName>
    </submittedName>
</protein>
<gene>
    <name evidence="6" type="ORF">JYP50_07410</name>
</gene>
<keyword evidence="2" id="KW-0805">Transcription regulation</keyword>